<evidence type="ECO:0000313" key="12">
    <source>
        <dbReference type="Proteomes" id="UP000705867"/>
    </source>
</evidence>
<dbReference type="Pfam" id="PF00664">
    <property type="entry name" value="ABC_membrane"/>
    <property type="match status" value="1"/>
</dbReference>
<feature type="domain" description="ABC transmembrane type-1" evidence="10">
    <location>
        <begin position="30"/>
        <end position="311"/>
    </location>
</feature>
<gene>
    <name evidence="11" type="ORF">K8I29_18065</name>
</gene>
<feature type="transmembrane region" description="Helical" evidence="8">
    <location>
        <begin position="282"/>
        <end position="306"/>
    </location>
</feature>
<keyword evidence="4" id="KW-0547">Nucleotide-binding</keyword>
<dbReference type="InterPro" id="IPR011527">
    <property type="entry name" value="ABC1_TM_dom"/>
</dbReference>
<name>A0A953M395_9BACT</name>
<dbReference type="Gene3D" id="1.20.1560.10">
    <property type="entry name" value="ABC transporter type 1, transmembrane domain"/>
    <property type="match status" value="1"/>
</dbReference>
<feature type="transmembrane region" description="Helical" evidence="8">
    <location>
        <begin position="25"/>
        <end position="45"/>
    </location>
</feature>
<dbReference type="Proteomes" id="UP000705867">
    <property type="component" value="Unassembled WGS sequence"/>
</dbReference>
<dbReference type="PROSITE" id="PS50929">
    <property type="entry name" value="ABC_TM1F"/>
    <property type="match status" value="1"/>
</dbReference>
<evidence type="ECO:0000256" key="1">
    <source>
        <dbReference type="ARBA" id="ARBA00004651"/>
    </source>
</evidence>
<evidence type="ECO:0000256" key="3">
    <source>
        <dbReference type="ARBA" id="ARBA00022692"/>
    </source>
</evidence>
<reference evidence="11" key="1">
    <citation type="journal article" date="2021" name="bioRxiv">
        <title>Unraveling nitrogen, sulfur and carbon metabolic pathways and microbial community transcriptional responses to substrate deprivation and toxicity stresses in a bioreactor mimicking anoxic brackish coastal sediment conditions.</title>
        <authorList>
            <person name="Martins P.D."/>
            <person name="Echeveste M.J."/>
            <person name="Arshad A."/>
            <person name="Kurth J."/>
            <person name="Ouboter H."/>
            <person name="Jetten M.S.M."/>
            <person name="Welte C.U."/>
        </authorList>
    </citation>
    <scope>NUCLEOTIDE SEQUENCE</scope>
    <source>
        <strain evidence="11">MAG_39</strain>
    </source>
</reference>
<evidence type="ECO:0000256" key="2">
    <source>
        <dbReference type="ARBA" id="ARBA00022448"/>
    </source>
</evidence>
<dbReference type="PANTHER" id="PTHR43394">
    <property type="entry name" value="ATP-DEPENDENT PERMEASE MDL1, MITOCHONDRIAL"/>
    <property type="match status" value="1"/>
</dbReference>
<dbReference type="PROSITE" id="PS50893">
    <property type="entry name" value="ABC_TRANSPORTER_2"/>
    <property type="match status" value="1"/>
</dbReference>
<dbReference type="GO" id="GO:0005524">
    <property type="term" value="F:ATP binding"/>
    <property type="evidence" value="ECO:0007669"/>
    <property type="project" value="UniProtKB-KW"/>
</dbReference>
<dbReference type="GO" id="GO:0005886">
    <property type="term" value="C:plasma membrane"/>
    <property type="evidence" value="ECO:0007669"/>
    <property type="project" value="UniProtKB-SubCell"/>
</dbReference>
<dbReference type="PROSITE" id="PS00211">
    <property type="entry name" value="ABC_TRANSPORTER_1"/>
    <property type="match status" value="1"/>
</dbReference>
<feature type="domain" description="ABC transporter" evidence="9">
    <location>
        <begin position="341"/>
        <end position="579"/>
    </location>
</feature>
<dbReference type="AlphaFoldDB" id="A0A953M395"/>
<feature type="transmembrane region" description="Helical" evidence="8">
    <location>
        <begin position="136"/>
        <end position="162"/>
    </location>
</feature>
<accession>A0A953M395</accession>
<dbReference type="SMART" id="SM00382">
    <property type="entry name" value="AAA"/>
    <property type="match status" value="1"/>
</dbReference>
<sequence>MSQRQKAGRNWSGQARKALVFIRPYRTSVAIIMGLTLAASVLEALEPLVMKYLFDKLGSGVERALITGVGSLLLIGIVREGIAGVSNWMAWKVRMGVNYGLLEATVSRLHSLPLTYHRKESVGSIMTKMDRGINGLVGALAELAFNVFPGVVYLILSLVVMFRLDWRLSLVVLFFAPLPALIGMWAATEQTRRERTLMNRWSKIFSRLNEVLSGIVTVKCFVMEESEKKRFLHDVRGANDVVLRGVGTDTRVGAAKNLVTMLARIIAIALGGYLVFRGEITVGTVVAFLGYVGGLFGPVQGLTGIYQTLRKATVSLDTIFSILDAHDHLSDAPDARAIRAVRGEVVFDRVGFGYQKEKSILKDICIQVKPGETVALVGPSGAGKTTLMSLLQRLYDPSSGSILVDGMDIRCLKQRSLRQQIGVVFQDAVLFNDTVRNNIAYGSPGASQKEVEEAARAANAHEFILRMPEGYDTVVGERGGCLSAGEKQRINIARALLKNPPLLILDEATSALDAESEALVQEALARLVRGRTTFIIAHRLSTVVGADRILVLKDGRIIESGTHNKLMAMGGYYASLVQRQTCGLLLPEAA</sequence>
<evidence type="ECO:0000256" key="6">
    <source>
        <dbReference type="ARBA" id="ARBA00022989"/>
    </source>
</evidence>
<comment type="subcellular location">
    <subcellularLocation>
        <location evidence="1">Cell membrane</location>
        <topology evidence="1">Multi-pass membrane protein</topology>
    </subcellularLocation>
</comment>
<dbReference type="InterPro" id="IPR003439">
    <property type="entry name" value="ABC_transporter-like_ATP-bd"/>
</dbReference>
<evidence type="ECO:0000256" key="5">
    <source>
        <dbReference type="ARBA" id="ARBA00022840"/>
    </source>
</evidence>
<keyword evidence="7 8" id="KW-0472">Membrane</keyword>
<dbReference type="InterPro" id="IPR017871">
    <property type="entry name" value="ABC_transporter-like_CS"/>
</dbReference>
<dbReference type="PANTHER" id="PTHR43394:SF1">
    <property type="entry name" value="ATP-BINDING CASSETTE SUB-FAMILY B MEMBER 10, MITOCHONDRIAL"/>
    <property type="match status" value="1"/>
</dbReference>
<dbReference type="InterPro" id="IPR036640">
    <property type="entry name" value="ABC1_TM_sf"/>
</dbReference>
<evidence type="ECO:0000259" key="10">
    <source>
        <dbReference type="PROSITE" id="PS50929"/>
    </source>
</evidence>
<protein>
    <submittedName>
        <fullName evidence="11">ABC transporter ATP-binding protein/permease</fullName>
    </submittedName>
</protein>
<evidence type="ECO:0000256" key="4">
    <source>
        <dbReference type="ARBA" id="ARBA00022741"/>
    </source>
</evidence>
<dbReference type="InterPro" id="IPR039421">
    <property type="entry name" value="Type_1_exporter"/>
</dbReference>
<proteinExistence type="predicted"/>
<organism evidence="11 12">
    <name type="scientific">Candidatus Nitrobium versatile</name>
    <dbReference type="NCBI Taxonomy" id="2884831"/>
    <lineage>
        <taxon>Bacteria</taxon>
        <taxon>Pseudomonadati</taxon>
        <taxon>Nitrospirota</taxon>
        <taxon>Nitrospiria</taxon>
        <taxon>Nitrospirales</taxon>
        <taxon>Nitrospiraceae</taxon>
        <taxon>Candidatus Nitrobium</taxon>
    </lineage>
</organism>
<keyword evidence="6 8" id="KW-1133">Transmembrane helix</keyword>
<dbReference type="GO" id="GO:0015421">
    <property type="term" value="F:ABC-type oligopeptide transporter activity"/>
    <property type="evidence" value="ECO:0007669"/>
    <property type="project" value="TreeGrafter"/>
</dbReference>
<comment type="caution">
    <text evidence="11">The sequence shown here is derived from an EMBL/GenBank/DDBJ whole genome shotgun (WGS) entry which is preliminary data.</text>
</comment>
<feature type="transmembrane region" description="Helical" evidence="8">
    <location>
        <begin position="65"/>
        <end position="85"/>
    </location>
</feature>
<evidence type="ECO:0000313" key="11">
    <source>
        <dbReference type="EMBL" id="MBZ0158108.1"/>
    </source>
</evidence>
<dbReference type="Gene3D" id="3.40.50.300">
    <property type="entry name" value="P-loop containing nucleotide triphosphate hydrolases"/>
    <property type="match status" value="1"/>
</dbReference>
<dbReference type="InterPro" id="IPR003593">
    <property type="entry name" value="AAA+_ATPase"/>
</dbReference>
<dbReference type="SUPFAM" id="SSF90123">
    <property type="entry name" value="ABC transporter transmembrane region"/>
    <property type="match status" value="1"/>
</dbReference>
<dbReference type="Pfam" id="PF00005">
    <property type="entry name" value="ABC_tran"/>
    <property type="match status" value="1"/>
</dbReference>
<evidence type="ECO:0000256" key="7">
    <source>
        <dbReference type="ARBA" id="ARBA00023136"/>
    </source>
</evidence>
<keyword evidence="3 8" id="KW-0812">Transmembrane</keyword>
<keyword evidence="2" id="KW-0813">Transport</keyword>
<dbReference type="SUPFAM" id="SSF52540">
    <property type="entry name" value="P-loop containing nucleoside triphosphate hydrolases"/>
    <property type="match status" value="1"/>
</dbReference>
<reference evidence="11" key="2">
    <citation type="submission" date="2021-08" db="EMBL/GenBank/DDBJ databases">
        <authorList>
            <person name="Dalcin Martins P."/>
        </authorList>
    </citation>
    <scope>NUCLEOTIDE SEQUENCE</scope>
    <source>
        <strain evidence="11">MAG_39</strain>
    </source>
</reference>
<evidence type="ECO:0000259" key="9">
    <source>
        <dbReference type="PROSITE" id="PS50893"/>
    </source>
</evidence>
<feature type="transmembrane region" description="Helical" evidence="8">
    <location>
        <begin position="168"/>
        <end position="188"/>
    </location>
</feature>
<evidence type="ECO:0000256" key="8">
    <source>
        <dbReference type="SAM" id="Phobius"/>
    </source>
</evidence>
<dbReference type="EMBL" id="JAIOIV010000136">
    <property type="protein sequence ID" value="MBZ0158108.1"/>
    <property type="molecule type" value="Genomic_DNA"/>
</dbReference>
<dbReference type="FunFam" id="3.40.50.300:FF:000287">
    <property type="entry name" value="Multidrug ABC transporter ATP-binding protein"/>
    <property type="match status" value="1"/>
</dbReference>
<dbReference type="GO" id="GO:0016887">
    <property type="term" value="F:ATP hydrolysis activity"/>
    <property type="evidence" value="ECO:0007669"/>
    <property type="project" value="InterPro"/>
</dbReference>
<dbReference type="CDD" id="cd07346">
    <property type="entry name" value="ABC_6TM_exporters"/>
    <property type="match status" value="1"/>
</dbReference>
<feature type="transmembrane region" description="Helical" evidence="8">
    <location>
        <begin position="258"/>
        <end position="276"/>
    </location>
</feature>
<dbReference type="InterPro" id="IPR027417">
    <property type="entry name" value="P-loop_NTPase"/>
</dbReference>
<keyword evidence="5 11" id="KW-0067">ATP-binding</keyword>